<dbReference type="AlphaFoldDB" id="A0AAU8DMP8"/>
<name>A0AAU8DMP8_9ACTN</name>
<dbReference type="EMBL" id="CP159218">
    <property type="protein sequence ID" value="XCG62935.1"/>
    <property type="molecule type" value="Genomic_DNA"/>
</dbReference>
<accession>A0AAU8DMP8</accession>
<protein>
    <recommendedName>
        <fullName evidence="3">DUF4352 domain-containing protein</fullName>
    </recommendedName>
</protein>
<keyword evidence="1" id="KW-0732">Signal</keyword>
<dbReference type="RefSeq" id="WP_353648550.1">
    <property type="nucleotide sequence ID" value="NZ_CP159218.1"/>
</dbReference>
<dbReference type="Gene3D" id="2.60.40.1240">
    <property type="match status" value="1"/>
</dbReference>
<gene>
    <name evidence="2" type="ORF">ABLG96_17200</name>
</gene>
<evidence type="ECO:0000256" key="1">
    <source>
        <dbReference type="ARBA" id="ARBA00022729"/>
    </source>
</evidence>
<evidence type="ECO:0000313" key="2">
    <source>
        <dbReference type="EMBL" id="XCG62935.1"/>
    </source>
</evidence>
<proteinExistence type="predicted"/>
<dbReference type="InterPro" id="IPR029050">
    <property type="entry name" value="Immunoprotect_excell_Ig-like"/>
</dbReference>
<sequence>MAETTAPSRQLTQTAEFGGKVTAQIVSLKAVTGVANGPGEIAGPALSVTLRVTNGSTKAIVLDGVGVTLTDSTGGPTSTLAGPPSAPFTGTLAAGDNATGSYVFTIAADKRRPIKLSLSYSTEAPTVVFAGNAP</sequence>
<organism evidence="2">
    <name type="scientific">Nakamurella sp. A5-74</name>
    <dbReference type="NCBI Taxonomy" id="3158264"/>
    <lineage>
        <taxon>Bacteria</taxon>
        <taxon>Bacillati</taxon>
        <taxon>Actinomycetota</taxon>
        <taxon>Actinomycetes</taxon>
        <taxon>Nakamurellales</taxon>
        <taxon>Nakamurellaceae</taxon>
        <taxon>Nakamurella</taxon>
    </lineage>
</organism>
<evidence type="ECO:0008006" key="3">
    <source>
        <dbReference type="Google" id="ProtNLM"/>
    </source>
</evidence>
<reference evidence="2" key="1">
    <citation type="submission" date="2024-05" db="EMBL/GenBank/DDBJ databases">
        <authorList>
            <person name="Cai S.Y."/>
            <person name="Jin L.M."/>
            <person name="Li H.R."/>
        </authorList>
    </citation>
    <scope>NUCLEOTIDE SEQUENCE</scope>
    <source>
        <strain evidence="2">A5-74</strain>
    </source>
</reference>